<feature type="domain" description="Peptidase M16 C-terminal" evidence="13">
    <location>
        <begin position="210"/>
        <end position="388"/>
    </location>
</feature>
<evidence type="ECO:0000259" key="15">
    <source>
        <dbReference type="Pfam" id="PF22456"/>
    </source>
</evidence>
<dbReference type="SUPFAM" id="SSF63411">
    <property type="entry name" value="LuxS/MPP-like metallohydrolase"/>
    <property type="match status" value="6"/>
</dbReference>
<evidence type="ECO:0000256" key="10">
    <source>
        <dbReference type="ARBA" id="ARBA00074992"/>
    </source>
</evidence>
<evidence type="ECO:0000259" key="12">
    <source>
        <dbReference type="Pfam" id="PF00675"/>
    </source>
</evidence>
<evidence type="ECO:0000256" key="1">
    <source>
        <dbReference type="ARBA" id="ARBA00007261"/>
    </source>
</evidence>
<evidence type="ECO:0000259" key="14">
    <source>
        <dbReference type="Pfam" id="PF16187"/>
    </source>
</evidence>
<dbReference type="GO" id="GO:0051603">
    <property type="term" value="P:proteolysis involved in protein catabolic process"/>
    <property type="evidence" value="ECO:0007669"/>
    <property type="project" value="TreeGrafter"/>
</dbReference>
<dbReference type="InterPro" id="IPR011249">
    <property type="entry name" value="Metalloenz_LuxS/M16"/>
</dbReference>
<evidence type="ECO:0000256" key="7">
    <source>
        <dbReference type="ARBA" id="ARBA00052248"/>
    </source>
</evidence>
<organism evidence="16 17">
    <name type="scientific">Adineta steineri</name>
    <dbReference type="NCBI Taxonomy" id="433720"/>
    <lineage>
        <taxon>Eukaryota</taxon>
        <taxon>Metazoa</taxon>
        <taxon>Spiralia</taxon>
        <taxon>Gnathifera</taxon>
        <taxon>Rotifera</taxon>
        <taxon>Eurotatoria</taxon>
        <taxon>Bdelloidea</taxon>
        <taxon>Adinetida</taxon>
        <taxon>Adinetidae</taxon>
        <taxon>Adineta</taxon>
    </lineage>
</organism>
<name>A0A815IJC2_9BILA</name>
<feature type="domain" description="Peptidase M16 middle/third" evidence="14">
    <location>
        <begin position="772"/>
        <end position="1091"/>
    </location>
</feature>
<dbReference type="InterPro" id="IPR001431">
    <property type="entry name" value="Pept_M16_Zn_BS"/>
</dbReference>
<dbReference type="InterPro" id="IPR050626">
    <property type="entry name" value="Peptidase_M16"/>
</dbReference>
<dbReference type="Gene3D" id="3.30.830.10">
    <property type="entry name" value="Metalloenzyme, LuxS/M16 peptidase-like"/>
    <property type="match status" value="5"/>
</dbReference>
<dbReference type="GO" id="GO:0005829">
    <property type="term" value="C:cytosol"/>
    <property type="evidence" value="ECO:0007669"/>
    <property type="project" value="TreeGrafter"/>
</dbReference>
<dbReference type="FunFam" id="3.30.830.10:FF:000005">
    <property type="entry name" value="nardilysin isoform X1"/>
    <property type="match status" value="2"/>
</dbReference>
<evidence type="ECO:0000256" key="2">
    <source>
        <dbReference type="ARBA" id="ARBA00022670"/>
    </source>
</evidence>
<dbReference type="PROSITE" id="PS00143">
    <property type="entry name" value="INSULINASE"/>
    <property type="match status" value="1"/>
</dbReference>
<evidence type="ECO:0000256" key="9">
    <source>
        <dbReference type="ARBA" id="ARBA00070422"/>
    </source>
</evidence>
<dbReference type="Pfam" id="PF16187">
    <property type="entry name" value="Peptidase_M16_M"/>
    <property type="match status" value="2"/>
</dbReference>
<dbReference type="InterPro" id="IPR011765">
    <property type="entry name" value="Pept_M16_N"/>
</dbReference>
<dbReference type="Proteomes" id="UP000663860">
    <property type="component" value="Unassembled WGS sequence"/>
</dbReference>
<reference evidence="16" key="1">
    <citation type="submission" date="2021-02" db="EMBL/GenBank/DDBJ databases">
        <authorList>
            <person name="Nowell W R."/>
        </authorList>
    </citation>
    <scope>NUCLEOTIDE SEQUENCE</scope>
</reference>
<dbReference type="GO" id="GO:0043171">
    <property type="term" value="P:peptide catabolic process"/>
    <property type="evidence" value="ECO:0007669"/>
    <property type="project" value="TreeGrafter"/>
</dbReference>
<dbReference type="InterPro" id="IPR054734">
    <property type="entry name" value="PqqF-like_C_4"/>
</dbReference>
<evidence type="ECO:0000256" key="4">
    <source>
        <dbReference type="ARBA" id="ARBA00022801"/>
    </source>
</evidence>
<proteinExistence type="inferred from homology"/>
<feature type="domain" description="Peptidase M16 middle/third" evidence="14">
    <location>
        <begin position="394"/>
        <end position="668"/>
    </location>
</feature>
<sequence>MHFMAIESEKQMSSVDSTIVRIVDNIKKSDSDSWNYRGLELSNEILVVLISHPNIDRAAAALDVSIGSLADPRDVPGIAHFLEHMLFMGSSKYPGEDEYSKLIKGNGGYFNAFTSGGHTNYSFDINPSLLPEALDIFAQFFISPLFSASSIDRELEAVNSEYEGNLSDDGWRVYQLEKSTSDPQHPYSGFAIGNRESLRTTPKQRGIDIRQVLLDFHKAQYSSDRMSLAVLGDQSLDELQSLVMKSFNDVPNKKLNQVKYPANPYGESKRKTICYVVPVKEYRYLTINWVIPDHKDVYYCNPESYLSHLIGHEGDGSLLSYLKKLGLATELVSGEKNAAPGFNFFYVYLELTIEGLGRWEKIIHIVYQYIAMLRKEGPKEWIFDERKNLKAMHFQFRENEPANDFVSSLARQMRDYPLTECLSRPYETCKFRPDLIIEELNESLIPSKMRVFLASKEFTSIATEKEKWFGTQYKQEYLPKELIKRCEKLINPNSTSRDHFIPFSCIRIQPKKKARTTRENEFCRLFYGEDTFYKLPKAYLYFELRNPLGNIDPLHSNMNTLYVELVEDSLTEIVYPAQLGGLHYELSALNYGIQLTVYGFNHKIKQLLETIIDRMVNIKVNPQRFEIIKEKVKGSLQNFHRDDPYEMARYGVRYLIAEHQWDKDELLSCIDNITAHDLDSFITRMLTRFFTNSLMYGNLTKDLGLATELVSGEKNAAPGFNFFYVYLELTIKGLSRWKEIIYIVYQYIAMLRKEGPKKWIFNECKNLKAMHFQFREKEPANDFVSSLARQMRDFPLTECLSGPYEIREFRPDLIIEELNEYLIPSKMRVFLASKEFTSIATEKEKWFGTQYKQEHLPEKLIKRCEELINSRSTSRGRFIPFSCIRIQRKKKPRTTRVKRSGRRKLIPELHLPKPNEFIPTDFQLLLKEKNSARPQLPIKIKENEFCRLFYGEDTFYRLPKAYLYFQLRNPLGNIDPLHSNMNRLYVELVEDSLTEIVYPAQLGGLHYELSALNYGIQLTVHGFNHKIKQLLETIIDRIVNIKVNPQRFEIIKEKVKGSLQNFHRDDPYEMARYGVRYLIVEHQWDKDELLSCIDSITVHDLDSFITRMLTRFFTNSLMYGNLTKDHALEYMNLIEQKFQKKRFYQPLFPGMWFNQRGLILPEGCNYAYKMLNDAHKLHAIEIYLQCFQQTLENNALLELFCHVVHERCFDQLRTKEQLGYIVSSGACRSLGGVQGFAVIVQSARKLDHVNQRIELFIDSMRDYILNMPDDVFKKQREGYMVKKLEIPKKMHSQGNEFWNEITSHQFCFDRPQLEVEIIKSLERTDLLRFYDHYISLNSVHRRKLSVHVNPSAIALQGTDDKKLIINEENELAAITDEELPLPTNEENTETIIVKKEKIISEKQINLPKEEWIDNVHVWKSKLLCYPLAQSYEKIDIPVLYKL</sequence>
<dbReference type="EMBL" id="CAJNOE010000960">
    <property type="protein sequence ID" value="CAF1365749.1"/>
    <property type="molecule type" value="Genomic_DNA"/>
</dbReference>
<evidence type="ECO:0000256" key="8">
    <source>
        <dbReference type="ARBA" id="ARBA00066874"/>
    </source>
</evidence>
<dbReference type="Pfam" id="PF22456">
    <property type="entry name" value="PqqF-like_C_4"/>
    <property type="match status" value="1"/>
</dbReference>
<evidence type="ECO:0000256" key="5">
    <source>
        <dbReference type="ARBA" id="ARBA00022833"/>
    </source>
</evidence>
<dbReference type="InterPro" id="IPR007863">
    <property type="entry name" value="Peptidase_M16_C"/>
</dbReference>
<evidence type="ECO:0000259" key="13">
    <source>
        <dbReference type="Pfam" id="PF05193"/>
    </source>
</evidence>
<dbReference type="InterPro" id="IPR032632">
    <property type="entry name" value="Peptidase_M16_M"/>
</dbReference>
<evidence type="ECO:0000256" key="3">
    <source>
        <dbReference type="ARBA" id="ARBA00022723"/>
    </source>
</evidence>
<gene>
    <name evidence="16" type="ORF">IZO911_LOCUS37575</name>
</gene>
<evidence type="ECO:0000256" key="11">
    <source>
        <dbReference type="ARBA" id="ARBA00080349"/>
    </source>
</evidence>
<dbReference type="Pfam" id="PF05193">
    <property type="entry name" value="Peptidase_M16_C"/>
    <property type="match status" value="1"/>
</dbReference>
<dbReference type="FunFam" id="3.30.830.10:FF:000003">
    <property type="entry name" value="Insulin-degrading enzyme"/>
    <property type="match status" value="1"/>
</dbReference>
<dbReference type="GO" id="GO:0004222">
    <property type="term" value="F:metalloendopeptidase activity"/>
    <property type="evidence" value="ECO:0007669"/>
    <property type="project" value="UniProtKB-EC"/>
</dbReference>
<feature type="domain" description="Coenzyme PQQ synthesis protein F-like C-terminal lobe" evidence="15">
    <location>
        <begin position="1199"/>
        <end position="1298"/>
    </location>
</feature>
<keyword evidence="6" id="KW-0482">Metalloprotease</keyword>
<comment type="caution">
    <text evidence="16">The sequence shown here is derived from an EMBL/GenBank/DDBJ whole genome shotgun (WGS) entry which is preliminary data.</text>
</comment>
<keyword evidence="4" id="KW-0378">Hydrolase</keyword>
<dbReference type="FunFam" id="3.30.830.10:FF:000004">
    <property type="entry name" value="Putative insulin-degrading enzyme"/>
    <property type="match status" value="1"/>
</dbReference>
<evidence type="ECO:0000313" key="17">
    <source>
        <dbReference type="Proteomes" id="UP000663860"/>
    </source>
</evidence>
<evidence type="ECO:0000256" key="6">
    <source>
        <dbReference type="ARBA" id="ARBA00023049"/>
    </source>
</evidence>
<accession>A0A815IJC2</accession>
<evidence type="ECO:0000313" key="16">
    <source>
        <dbReference type="EMBL" id="CAF1365749.1"/>
    </source>
</evidence>
<feature type="domain" description="Peptidase M16 N-terminal" evidence="12">
    <location>
        <begin position="47"/>
        <end position="183"/>
    </location>
</feature>
<dbReference type="PANTHER" id="PTHR43690">
    <property type="entry name" value="NARDILYSIN"/>
    <property type="match status" value="1"/>
</dbReference>
<keyword evidence="2" id="KW-0645">Protease</keyword>
<comment type="similarity">
    <text evidence="1">Belongs to the peptidase M16 family.</text>
</comment>
<keyword evidence="5" id="KW-0862">Zinc</keyword>
<dbReference type="GO" id="GO:0005739">
    <property type="term" value="C:mitochondrion"/>
    <property type="evidence" value="ECO:0007669"/>
    <property type="project" value="TreeGrafter"/>
</dbReference>
<dbReference type="PANTHER" id="PTHR43690:SF18">
    <property type="entry name" value="INSULIN-DEGRADING ENZYME-RELATED"/>
    <property type="match status" value="1"/>
</dbReference>
<keyword evidence="3" id="KW-0479">Metal-binding</keyword>
<protein>
    <recommendedName>
        <fullName evidence="9">Insulin-degrading enzyme</fullName>
        <ecNumber evidence="8">3.4.24.56</ecNumber>
    </recommendedName>
    <alternativeName>
        <fullName evidence="11">Insulin protease</fullName>
    </alternativeName>
    <alternativeName>
        <fullName evidence="10">Insulysin</fullName>
    </alternativeName>
</protein>
<comment type="catalytic activity">
    <reaction evidence="7">
        <text>Degradation of insulin, glucagon and other polypeptides. No action on proteins.</text>
        <dbReference type="EC" id="3.4.24.56"/>
    </reaction>
</comment>
<dbReference type="GO" id="GO:0046872">
    <property type="term" value="F:metal ion binding"/>
    <property type="evidence" value="ECO:0007669"/>
    <property type="project" value="UniProtKB-KW"/>
</dbReference>
<dbReference type="Pfam" id="PF00675">
    <property type="entry name" value="Peptidase_M16"/>
    <property type="match status" value="1"/>
</dbReference>
<dbReference type="EC" id="3.4.24.56" evidence="8"/>